<name>A0A4C1WA39_EUMVA</name>
<evidence type="ECO:0000313" key="2">
    <source>
        <dbReference type="Proteomes" id="UP000299102"/>
    </source>
</evidence>
<dbReference type="EMBL" id="BGZK01000500">
    <property type="protein sequence ID" value="GBP47382.1"/>
    <property type="molecule type" value="Genomic_DNA"/>
</dbReference>
<gene>
    <name evidence="1" type="ORF">EVAR_38984_1</name>
</gene>
<comment type="caution">
    <text evidence="1">The sequence shown here is derived from an EMBL/GenBank/DDBJ whole genome shotgun (WGS) entry which is preliminary data.</text>
</comment>
<keyword evidence="2" id="KW-1185">Reference proteome</keyword>
<evidence type="ECO:0000313" key="1">
    <source>
        <dbReference type="EMBL" id="GBP47382.1"/>
    </source>
</evidence>
<reference evidence="1 2" key="1">
    <citation type="journal article" date="2019" name="Commun. Biol.">
        <title>The bagworm genome reveals a unique fibroin gene that provides high tensile strength.</title>
        <authorList>
            <person name="Kono N."/>
            <person name="Nakamura H."/>
            <person name="Ohtoshi R."/>
            <person name="Tomita M."/>
            <person name="Numata K."/>
            <person name="Arakawa K."/>
        </authorList>
    </citation>
    <scope>NUCLEOTIDE SEQUENCE [LARGE SCALE GENOMIC DNA]</scope>
</reference>
<dbReference type="AlphaFoldDB" id="A0A4C1WA39"/>
<organism evidence="1 2">
    <name type="scientific">Eumeta variegata</name>
    <name type="common">Bagworm moth</name>
    <name type="synonym">Eumeta japonica</name>
    <dbReference type="NCBI Taxonomy" id="151549"/>
    <lineage>
        <taxon>Eukaryota</taxon>
        <taxon>Metazoa</taxon>
        <taxon>Ecdysozoa</taxon>
        <taxon>Arthropoda</taxon>
        <taxon>Hexapoda</taxon>
        <taxon>Insecta</taxon>
        <taxon>Pterygota</taxon>
        <taxon>Neoptera</taxon>
        <taxon>Endopterygota</taxon>
        <taxon>Lepidoptera</taxon>
        <taxon>Glossata</taxon>
        <taxon>Ditrysia</taxon>
        <taxon>Tineoidea</taxon>
        <taxon>Psychidae</taxon>
        <taxon>Oiketicinae</taxon>
        <taxon>Eumeta</taxon>
    </lineage>
</organism>
<protein>
    <submittedName>
        <fullName evidence="1">Uncharacterized protein</fullName>
    </submittedName>
</protein>
<dbReference type="Proteomes" id="UP000299102">
    <property type="component" value="Unassembled WGS sequence"/>
</dbReference>
<sequence length="70" mass="8035">MLLYYEVLVLTFRLHHQTLKITHVRFKRTVHSTKRKSRKASKNWSLASLQRVTAAGPALTQPPAFGFTAQ</sequence>
<accession>A0A4C1WA39</accession>
<proteinExistence type="predicted"/>